<feature type="region of interest" description="Disordered" evidence="1">
    <location>
        <begin position="864"/>
        <end position="884"/>
    </location>
</feature>
<evidence type="ECO:0000313" key="3">
    <source>
        <dbReference type="EMBL" id="TDN47753.1"/>
    </source>
</evidence>
<dbReference type="PANTHER" id="PTHR22617">
    <property type="entry name" value="CHEMOTAXIS SENSOR HISTIDINE KINASE-RELATED"/>
    <property type="match status" value="1"/>
</dbReference>
<feature type="compositionally biased region" description="Low complexity" evidence="1">
    <location>
        <begin position="864"/>
        <end position="876"/>
    </location>
</feature>
<evidence type="ECO:0000256" key="1">
    <source>
        <dbReference type="SAM" id="MobiDB-lite"/>
    </source>
</evidence>
<dbReference type="Pfam" id="PF01584">
    <property type="entry name" value="CheW"/>
    <property type="match status" value="1"/>
</dbReference>
<dbReference type="AlphaFoldDB" id="A0A4R6DRZ9"/>
<keyword evidence="4" id="KW-1185">Reference proteome</keyword>
<dbReference type="GO" id="GO:0006935">
    <property type="term" value="P:chemotaxis"/>
    <property type="evidence" value="ECO:0007669"/>
    <property type="project" value="InterPro"/>
</dbReference>
<dbReference type="RefSeq" id="WP_211168593.1">
    <property type="nucleotide sequence ID" value="NZ_SNVV01000018.1"/>
</dbReference>
<protein>
    <submittedName>
        <fullName evidence="3">Chemotaxis signal transduction protein</fullName>
    </submittedName>
</protein>
<feature type="domain" description="CheW-like" evidence="2">
    <location>
        <begin position="699"/>
        <end position="855"/>
    </location>
</feature>
<dbReference type="InterPro" id="IPR039315">
    <property type="entry name" value="CheW"/>
</dbReference>
<dbReference type="SMART" id="SM00260">
    <property type="entry name" value="CheW"/>
    <property type="match status" value="1"/>
</dbReference>
<dbReference type="Gene3D" id="2.40.50.180">
    <property type="entry name" value="CheA-289, Domain 4"/>
    <property type="match status" value="1"/>
</dbReference>
<dbReference type="Gene3D" id="3.30.450.20">
    <property type="entry name" value="PAS domain"/>
    <property type="match status" value="1"/>
</dbReference>
<dbReference type="Proteomes" id="UP000295129">
    <property type="component" value="Unassembled WGS sequence"/>
</dbReference>
<name>A0A4R6DRZ9_9RHOO</name>
<organism evidence="3 4">
    <name type="scientific">Azoarcus indigens</name>
    <dbReference type="NCBI Taxonomy" id="29545"/>
    <lineage>
        <taxon>Bacteria</taxon>
        <taxon>Pseudomonadati</taxon>
        <taxon>Pseudomonadota</taxon>
        <taxon>Betaproteobacteria</taxon>
        <taxon>Rhodocyclales</taxon>
        <taxon>Zoogloeaceae</taxon>
        <taxon>Azoarcus</taxon>
    </lineage>
</organism>
<dbReference type="InterPro" id="IPR036061">
    <property type="entry name" value="CheW-like_dom_sf"/>
</dbReference>
<dbReference type="Gene3D" id="2.30.30.40">
    <property type="entry name" value="SH3 Domains"/>
    <property type="match status" value="1"/>
</dbReference>
<dbReference type="InterPro" id="IPR002545">
    <property type="entry name" value="CheW-lke_dom"/>
</dbReference>
<dbReference type="PROSITE" id="PS50851">
    <property type="entry name" value="CHEW"/>
    <property type="match status" value="1"/>
</dbReference>
<evidence type="ECO:0000259" key="2">
    <source>
        <dbReference type="PROSITE" id="PS50851"/>
    </source>
</evidence>
<dbReference type="EMBL" id="SNVV01000018">
    <property type="protein sequence ID" value="TDN47753.1"/>
    <property type="molecule type" value="Genomic_DNA"/>
</dbReference>
<comment type="caution">
    <text evidence="3">The sequence shown here is derived from an EMBL/GenBank/DDBJ whole genome shotgun (WGS) entry which is preliminary data.</text>
</comment>
<accession>A0A4R6DRZ9</accession>
<dbReference type="GO" id="GO:0007165">
    <property type="term" value="P:signal transduction"/>
    <property type="evidence" value="ECO:0007669"/>
    <property type="project" value="InterPro"/>
</dbReference>
<dbReference type="PANTHER" id="PTHR22617:SF23">
    <property type="entry name" value="CHEMOTAXIS PROTEIN CHEW"/>
    <property type="match status" value="1"/>
</dbReference>
<sequence length="884" mass="95634">MTAYKGIEIAPGLRPLIRHMESVDEYREMLQRLQAVWDNLALLGQLSGMATDMGSTRQAFADLTTSLLNNLGLETRRKVVQEMRARAQVAVDILTRNLFERTADIGFLATDDDLRRHAAGGEHAPSRAAIVARFRDYVRKYSVYDDIVLLAPDGEVLARLDERCPVEHSGDPLIAEALGTTAAYLEHFRPSDLYPGRGPVLLYAYRVTAEDGTPLAVLCLSFRFDNEMARIFANLRRESDWHVIALLDADGRVLASSDQQQLPLAARVDTVLDADCRVVRHGGRQYLAATRPTTGYQGYTGPGWLGHVMVPLEHAFTDDGADRLSSVPPALVAGVMRSPTLFSAEMRSIPEHADRIQQELNRSVWNGSVQQSRAQGSLNTGFSKVLLGEIGHTGLQTRDVFERSIGNLHQTVVSAILGDSEFLAALAIDIMDRNLYERANDCRWWALTTAFRELLASDPHGEASRQRIGAILTGINALYTVYDNLVVFDRHGRVVAVSNPAHAGQVGSSLGDEWVRRTLALGDSQQYAVSAFEPTPLYAGRHTYIYAAPIFSPDGAGVGGIGIVFDAAPQFDAMLQDALPRDTQGQPLAGSFAVFAEGNHRIIASTLPGLSAGELLPVAAEFLADGRSGIVSHQGAYYAVGSRLSTGYREYKGAEDAYRNEVFALVFIPLGQVMADSAAAPAGRLRASSRRALEPGLATTEIATFHIGEEWLGLLCSEVLEAVDAGGITPVPGMPPAVRGVLMYQGNPVPVFDLKHELRFGRGVDENGYRQVVIVRAGEGSGRDNDAGDGAPFGILAHGLAETLEVASQHVEPISTLFPGHAALAESVVRPDPGQGRDGILVVLSSRRLRHRLARSAELPERLLPPLSGEPPLLRPVLSEAGAA</sequence>
<evidence type="ECO:0000313" key="4">
    <source>
        <dbReference type="Proteomes" id="UP000295129"/>
    </source>
</evidence>
<dbReference type="GO" id="GO:0005829">
    <property type="term" value="C:cytosol"/>
    <property type="evidence" value="ECO:0007669"/>
    <property type="project" value="TreeGrafter"/>
</dbReference>
<proteinExistence type="predicted"/>
<dbReference type="SUPFAM" id="SSF50341">
    <property type="entry name" value="CheW-like"/>
    <property type="match status" value="1"/>
</dbReference>
<reference evidence="3 4" key="1">
    <citation type="submission" date="2019-03" db="EMBL/GenBank/DDBJ databases">
        <title>Genomic Encyclopedia of Type Strains, Phase IV (KMG-IV): sequencing the most valuable type-strain genomes for metagenomic binning, comparative biology and taxonomic classification.</title>
        <authorList>
            <person name="Goeker M."/>
        </authorList>
    </citation>
    <scope>NUCLEOTIDE SEQUENCE [LARGE SCALE GENOMIC DNA]</scope>
    <source>
        <strain evidence="3 4">DSM 12121</strain>
    </source>
</reference>
<gene>
    <name evidence="3" type="ORF">C7389_11862</name>
</gene>